<name>A0A9Q1JE50_SYNKA</name>
<feature type="compositionally biased region" description="Polar residues" evidence="1">
    <location>
        <begin position="1"/>
        <end position="11"/>
    </location>
</feature>
<proteinExistence type="predicted"/>
<accession>A0A9Q1JE50</accession>
<organism evidence="2 3">
    <name type="scientific">Synaphobranchus kaupii</name>
    <name type="common">Kaup's arrowtooth eel</name>
    <dbReference type="NCBI Taxonomy" id="118154"/>
    <lineage>
        <taxon>Eukaryota</taxon>
        <taxon>Metazoa</taxon>
        <taxon>Chordata</taxon>
        <taxon>Craniata</taxon>
        <taxon>Vertebrata</taxon>
        <taxon>Euteleostomi</taxon>
        <taxon>Actinopterygii</taxon>
        <taxon>Neopterygii</taxon>
        <taxon>Teleostei</taxon>
        <taxon>Anguilliformes</taxon>
        <taxon>Synaphobranchidae</taxon>
        <taxon>Synaphobranchus</taxon>
    </lineage>
</organism>
<sequence>MPVTATVNTAPRSREAARDNDTEQYHRTMPLNFTRLHHASQTSARPGRHAWRGSHFRDSRRSAWRRDEWLREETLSRASVSHIRRDNGENPG</sequence>
<comment type="caution">
    <text evidence="2">The sequence shown here is derived from an EMBL/GenBank/DDBJ whole genome shotgun (WGS) entry which is preliminary data.</text>
</comment>
<reference evidence="2" key="1">
    <citation type="journal article" date="2023" name="Science">
        <title>Genome structures resolve the early diversification of teleost fishes.</title>
        <authorList>
            <person name="Parey E."/>
            <person name="Louis A."/>
            <person name="Montfort J."/>
            <person name="Bouchez O."/>
            <person name="Roques C."/>
            <person name="Iampietro C."/>
            <person name="Lluch J."/>
            <person name="Castinel A."/>
            <person name="Donnadieu C."/>
            <person name="Desvignes T."/>
            <person name="Floi Bucao C."/>
            <person name="Jouanno E."/>
            <person name="Wen M."/>
            <person name="Mejri S."/>
            <person name="Dirks R."/>
            <person name="Jansen H."/>
            <person name="Henkel C."/>
            <person name="Chen W.J."/>
            <person name="Zahm M."/>
            <person name="Cabau C."/>
            <person name="Klopp C."/>
            <person name="Thompson A.W."/>
            <person name="Robinson-Rechavi M."/>
            <person name="Braasch I."/>
            <person name="Lecointre G."/>
            <person name="Bobe J."/>
            <person name="Postlethwait J.H."/>
            <person name="Berthelot C."/>
            <person name="Roest Crollius H."/>
            <person name="Guiguen Y."/>
        </authorList>
    </citation>
    <scope>NUCLEOTIDE SEQUENCE</scope>
    <source>
        <strain evidence="2">WJC10195</strain>
    </source>
</reference>
<dbReference type="EMBL" id="JAINUF010000001">
    <property type="protein sequence ID" value="KAJ8382333.1"/>
    <property type="molecule type" value="Genomic_DNA"/>
</dbReference>
<dbReference type="AlphaFoldDB" id="A0A9Q1JE50"/>
<gene>
    <name evidence="2" type="ORF">SKAU_G00031110</name>
</gene>
<protein>
    <submittedName>
        <fullName evidence="2">Uncharacterized protein</fullName>
    </submittedName>
</protein>
<evidence type="ECO:0000313" key="2">
    <source>
        <dbReference type="EMBL" id="KAJ8382333.1"/>
    </source>
</evidence>
<feature type="region of interest" description="Disordered" evidence="1">
    <location>
        <begin position="1"/>
        <end position="57"/>
    </location>
</feature>
<feature type="compositionally biased region" description="Basic and acidic residues" evidence="1">
    <location>
        <begin position="12"/>
        <end position="26"/>
    </location>
</feature>
<keyword evidence="3" id="KW-1185">Reference proteome</keyword>
<evidence type="ECO:0000313" key="3">
    <source>
        <dbReference type="Proteomes" id="UP001152622"/>
    </source>
</evidence>
<dbReference type="Proteomes" id="UP001152622">
    <property type="component" value="Chromosome 1"/>
</dbReference>
<evidence type="ECO:0000256" key="1">
    <source>
        <dbReference type="SAM" id="MobiDB-lite"/>
    </source>
</evidence>